<keyword evidence="2" id="KW-0472">Membrane</keyword>
<accession>A0AAN8FNG9</accession>
<dbReference type="AlphaFoldDB" id="A0AAN8FNG9"/>
<gene>
    <name evidence="3" type="ORF">GCK32_008724</name>
</gene>
<protein>
    <submittedName>
        <fullName evidence="3">Uncharacterized protein</fullName>
    </submittedName>
</protein>
<evidence type="ECO:0000256" key="2">
    <source>
        <dbReference type="SAM" id="Phobius"/>
    </source>
</evidence>
<feature type="transmembrane region" description="Helical" evidence="2">
    <location>
        <begin position="68"/>
        <end position="88"/>
    </location>
</feature>
<dbReference type="InterPro" id="IPR004151">
    <property type="entry name" value="7TM_GPCR_serpentine_rcpt_Sre"/>
</dbReference>
<evidence type="ECO:0000313" key="4">
    <source>
        <dbReference type="Proteomes" id="UP001331761"/>
    </source>
</evidence>
<dbReference type="EMBL" id="WIXE01022425">
    <property type="protein sequence ID" value="KAK5967493.1"/>
    <property type="molecule type" value="Genomic_DNA"/>
</dbReference>
<name>A0AAN8FNG9_TRICO</name>
<dbReference type="GO" id="GO:0007606">
    <property type="term" value="P:sensory perception of chemical stimulus"/>
    <property type="evidence" value="ECO:0007669"/>
    <property type="project" value="InterPro"/>
</dbReference>
<comment type="caution">
    <text evidence="3">The sequence shown here is derived from an EMBL/GenBank/DDBJ whole genome shotgun (WGS) entry which is preliminary data.</text>
</comment>
<feature type="transmembrane region" description="Helical" evidence="2">
    <location>
        <begin position="40"/>
        <end position="62"/>
    </location>
</feature>
<feature type="transmembrane region" description="Helical" evidence="2">
    <location>
        <begin position="6"/>
        <end position="28"/>
    </location>
</feature>
<reference evidence="3 4" key="1">
    <citation type="submission" date="2019-10" db="EMBL/GenBank/DDBJ databases">
        <title>Assembly and Annotation for the nematode Trichostrongylus colubriformis.</title>
        <authorList>
            <person name="Martin J."/>
        </authorList>
    </citation>
    <scope>NUCLEOTIDE SEQUENCE [LARGE SCALE GENOMIC DNA]</scope>
    <source>
        <strain evidence="3">G859</strain>
        <tissue evidence="3">Whole worm</tissue>
    </source>
</reference>
<keyword evidence="2" id="KW-0812">Transmembrane</keyword>
<keyword evidence="2" id="KW-1133">Transmembrane helix</keyword>
<dbReference type="PANTHER" id="PTHR23128:SF132">
    <property type="entry name" value="SERPENTINE RECEPTOR, CLASS E (EPSILON)-RELATED"/>
    <property type="match status" value="1"/>
</dbReference>
<dbReference type="Pfam" id="PF03125">
    <property type="entry name" value="Sre"/>
    <property type="match status" value="1"/>
</dbReference>
<comment type="similarity">
    <text evidence="1">Belongs to the nematode receptor-like protein sre family.</text>
</comment>
<keyword evidence="4" id="KW-1185">Reference proteome</keyword>
<proteinExistence type="inferred from homology"/>
<dbReference type="PANTHER" id="PTHR23128">
    <property type="entry name" value="SERPENTINE RECEPTOR, CLASS E (EPSILON)-RELATED"/>
    <property type="match status" value="1"/>
</dbReference>
<sequence>MTLIRYTLFMEFTTFIAAVIIERAFAYFFIADYEQKPRVWIWRGIVSLTMTSSFLLACLNAIPGKALIAAFFCFVTLLLSLFSTACLFQRNYSKLRRLRNEPIGDSINYTLSIKFQLTENIRTMKVSFFHDTLMYSTFMKWVLDRSYERFLIAHKQRKSKKQKGHIEATCFRSTLITALIGSVMLGEWRRIIKRSPWLQLHLCCCSPITPTLNGVPERHESVQDYFNQLRQAWDK</sequence>
<organism evidence="3 4">
    <name type="scientific">Trichostrongylus colubriformis</name>
    <name type="common">Black scour worm</name>
    <dbReference type="NCBI Taxonomy" id="6319"/>
    <lineage>
        <taxon>Eukaryota</taxon>
        <taxon>Metazoa</taxon>
        <taxon>Ecdysozoa</taxon>
        <taxon>Nematoda</taxon>
        <taxon>Chromadorea</taxon>
        <taxon>Rhabditida</taxon>
        <taxon>Rhabditina</taxon>
        <taxon>Rhabditomorpha</taxon>
        <taxon>Strongyloidea</taxon>
        <taxon>Trichostrongylidae</taxon>
        <taxon>Trichostrongylus</taxon>
    </lineage>
</organism>
<dbReference type="Proteomes" id="UP001331761">
    <property type="component" value="Unassembled WGS sequence"/>
</dbReference>
<evidence type="ECO:0000313" key="3">
    <source>
        <dbReference type="EMBL" id="KAK5967493.1"/>
    </source>
</evidence>
<dbReference type="GO" id="GO:0016020">
    <property type="term" value="C:membrane"/>
    <property type="evidence" value="ECO:0007669"/>
    <property type="project" value="InterPro"/>
</dbReference>
<evidence type="ECO:0000256" key="1">
    <source>
        <dbReference type="ARBA" id="ARBA00006803"/>
    </source>
</evidence>